<dbReference type="Gene3D" id="1.25.40.510">
    <property type="entry name" value="GLE1-like"/>
    <property type="match status" value="1"/>
</dbReference>
<accession>A0A8H3GS92</accession>
<dbReference type="GO" id="GO:0016973">
    <property type="term" value="P:poly(A)+ mRNA export from nucleus"/>
    <property type="evidence" value="ECO:0007669"/>
    <property type="project" value="InterPro"/>
</dbReference>
<evidence type="ECO:0000313" key="2">
    <source>
        <dbReference type="EMBL" id="CAE6470119.1"/>
    </source>
</evidence>
<dbReference type="GO" id="GO:0005643">
    <property type="term" value="C:nuclear pore"/>
    <property type="evidence" value="ECO:0007669"/>
    <property type="project" value="InterPro"/>
</dbReference>
<evidence type="ECO:0000256" key="1">
    <source>
        <dbReference type="SAM" id="MobiDB-lite"/>
    </source>
</evidence>
<dbReference type="InterPro" id="IPR012476">
    <property type="entry name" value="GLE1"/>
</dbReference>
<name>A0A8H3GS92_9AGAM</name>
<feature type="compositionally biased region" description="Basic and acidic residues" evidence="1">
    <location>
        <begin position="182"/>
        <end position="241"/>
    </location>
</feature>
<feature type="compositionally biased region" description="Acidic residues" evidence="1">
    <location>
        <begin position="30"/>
        <end position="43"/>
    </location>
</feature>
<dbReference type="EMBL" id="CAJMWZ010003138">
    <property type="protein sequence ID" value="CAE6470119.1"/>
    <property type="molecule type" value="Genomic_DNA"/>
</dbReference>
<dbReference type="InterPro" id="IPR038506">
    <property type="entry name" value="GLE1-like_sf"/>
</dbReference>
<evidence type="ECO:0008006" key="4">
    <source>
        <dbReference type="Google" id="ProtNLM"/>
    </source>
</evidence>
<organism evidence="2 3">
    <name type="scientific">Rhizoctonia solani</name>
    <dbReference type="NCBI Taxonomy" id="456999"/>
    <lineage>
        <taxon>Eukaryota</taxon>
        <taxon>Fungi</taxon>
        <taxon>Dikarya</taxon>
        <taxon>Basidiomycota</taxon>
        <taxon>Agaricomycotina</taxon>
        <taxon>Agaricomycetes</taxon>
        <taxon>Cantharellales</taxon>
        <taxon>Ceratobasidiaceae</taxon>
        <taxon>Rhizoctonia</taxon>
    </lineage>
</organism>
<proteinExistence type="predicted"/>
<feature type="compositionally biased region" description="Polar residues" evidence="1">
    <location>
        <begin position="1"/>
        <end position="13"/>
    </location>
</feature>
<reference evidence="2" key="1">
    <citation type="submission" date="2021-01" db="EMBL/GenBank/DDBJ databases">
        <authorList>
            <person name="Kaushik A."/>
        </authorList>
    </citation>
    <scope>NUCLEOTIDE SEQUENCE</scope>
    <source>
        <strain evidence="2">Type strain: AG8-Rh-89/</strain>
    </source>
</reference>
<dbReference type="AlphaFoldDB" id="A0A8H3GS92"/>
<feature type="region of interest" description="Disordered" evidence="1">
    <location>
        <begin position="394"/>
        <end position="413"/>
    </location>
</feature>
<evidence type="ECO:0000313" key="3">
    <source>
        <dbReference type="Proteomes" id="UP000663850"/>
    </source>
</evidence>
<feature type="region of interest" description="Disordered" evidence="1">
    <location>
        <begin position="182"/>
        <end position="255"/>
    </location>
</feature>
<gene>
    <name evidence="2" type="ORF">RDB_LOCUS61592</name>
</gene>
<comment type="caution">
    <text evidence="2">The sequence shown here is derived from an EMBL/GenBank/DDBJ whole genome shotgun (WGS) entry which is preliminary data.</text>
</comment>
<sequence length="448" mass="50613">MRFSVSRSPSPVQRTIRRPTNAYSIHNLTDDDDDSSSSSESEEAQALTFSHAGTGRGTSLTLSRALTRSTQEHSVDAFLSAVKLRSRIDPIEEYQNAERAATKNIHPPAPSLPHLSHMLAQSHSALQAKRNAEEMAAVLGMVERLDIQTKGQEEEGLRRVKEGNRGMWEGIEGAIRRDEEKKRLEEERKKQEEEKRRQDEERKKSELKEERRHKEKVEKEKVEDLARKVAQEKEAQAKAAKEAQASQASALPAMPEWENAWTERTELKKLTRAVEKNAELRSAVGKLRRKLGTRVGQVTNSHSELEKLADAIYEIIAPSPAHPSPVHTALLFALSKYLLLLAETELVVARGHGKLWDILWARFVGRMSGWGVAVYLKGRPGTSETEWRKIVGRELEGTNDPDNKRPTPKTASSTLTEWWATRTLRRPSNDSYPSQIQLESVPPPLWIT</sequence>
<dbReference type="Pfam" id="PF07817">
    <property type="entry name" value="GLE1"/>
    <property type="match status" value="1"/>
</dbReference>
<protein>
    <recommendedName>
        <fullName evidence="4">GLE1-domain-containing protein</fullName>
    </recommendedName>
</protein>
<dbReference type="Proteomes" id="UP000663850">
    <property type="component" value="Unassembled WGS sequence"/>
</dbReference>
<feature type="region of interest" description="Disordered" evidence="1">
    <location>
        <begin position="1"/>
        <end position="58"/>
    </location>
</feature>
<feature type="compositionally biased region" description="Basic and acidic residues" evidence="1">
    <location>
        <begin position="394"/>
        <end position="405"/>
    </location>
</feature>